<dbReference type="Proteomes" id="UP000801492">
    <property type="component" value="Unassembled WGS sequence"/>
</dbReference>
<dbReference type="OrthoDB" id="10250769at2759"/>
<dbReference type="EMBL" id="VTPC01001891">
    <property type="protein sequence ID" value="KAF2901072.1"/>
    <property type="molecule type" value="Genomic_DNA"/>
</dbReference>
<dbReference type="GO" id="GO:0032040">
    <property type="term" value="C:small-subunit processome"/>
    <property type="evidence" value="ECO:0007669"/>
    <property type="project" value="InterPro"/>
</dbReference>
<dbReference type="GO" id="GO:0006364">
    <property type="term" value="P:rRNA processing"/>
    <property type="evidence" value="ECO:0007669"/>
    <property type="project" value="InterPro"/>
</dbReference>
<keyword evidence="2" id="KW-0677">Repeat</keyword>
<evidence type="ECO:0000259" key="6">
    <source>
        <dbReference type="Pfam" id="PF25171"/>
    </source>
</evidence>
<evidence type="ECO:0000256" key="3">
    <source>
        <dbReference type="PROSITE-ProRule" id="PRU00221"/>
    </source>
</evidence>
<comment type="caution">
    <text evidence="7">The sequence shown here is derived from an EMBL/GenBank/DDBJ whole genome shotgun (WGS) entry which is preliminary data.</text>
</comment>
<name>A0A8K0DDI9_IGNLU</name>
<dbReference type="PROSITE" id="PS50294">
    <property type="entry name" value="WD_REPEATS_REGION"/>
    <property type="match status" value="3"/>
</dbReference>
<evidence type="ECO:0000313" key="8">
    <source>
        <dbReference type="Proteomes" id="UP000801492"/>
    </source>
</evidence>
<dbReference type="InterPro" id="IPR019775">
    <property type="entry name" value="WD40_repeat_CS"/>
</dbReference>
<dbReference type="InterPro" id="IPR036322">
    <property type="entry name" value="WD40_repeat_dom_sf"/>
</dbReference>
<dbReference type="Pfam" id="PF25171">
    <property type="entry name" value="Beta-prop_WDR36-Utp21_1st"/>
    <property type="match status" value="1"/>
</dbReference>
<dbReference type="AlphaFoldDB" id="A0A8K0DDI9"/>
<dbReference type="Pfam" id="PF04192">
    <property type="entry name" value="Utp21"/>
    <property type="match status" value="1"/>
</dbReference>
<evidence type="ECO:0000256" key="1">
    <source>
        <dbReference type="ARBA" id="ARBA00022574"/>
    </source>
</evidence>
<protein>
    <recommendedName>
        <fullName evidence="9">WD repeat-containing protein 36</fullName>
    </recommendedName>
</protein>
<dbReference type="PROSITE" id="PS00678">
    <property type="entry name" value="WD_REPEATS_1"/>
    <property type="match status" value="1"/>
</dbReference>
<accession>A0A8K0DDI9</accession>
<evidence type="ECO:0008006" key="9">
    <source>
        <dbReference type="Google" id="ProtNLM"/>
    </source>
</evidence>
<keyword evidence="8" id="KW-1185">Reference proteome</keyword>
<proteinExistence type="predicted"/>
<reference evidence="7" key="1">
    <citation type="submission" date="2019-08" db="EMBL/GenBank/DDBJ databases">
        <title>The genome of the North American firefly Photinus pyralis.</title>
        <authorList>
            <consortium name="Photinus pyralis genome working group"/>
            <person name="Fallon T.R."/>
            <person name="Sander Lower S.E."/>
            <person name="Weng J.-K."/>
        </authorList>
    </citation>
    <scope>NUCLEOTIDE SEQUENCE</scope>
    <source>
        <strain evidence="7">TRF0915ILg1</strain>
        <tissue evidence="7">Whole body</tissue>
    </source>
</reference>
<feature type="domain" description="WDR36/Utp21 N-terminal" evidence="6">
    <location>
        <begin position="36"/>
        <end position="301"/>
    </location>
</feature>
<feature type="repeat" description="WD" evidence="3">
    <location>
        <begin position="479"/>
        <end position="514"/>
    </location>
</feature>
<dbReference type="PANTHER" id="PTHR22840">
    <property type="entry name" value="WD REPEAT-CONTAINING PROTEIN 36"/>
    <property type="match status" value="1"/>
</dbReference>
<evidence type="ECO:0000259" key="5">
    <source>
        <dbReference type="Pfam" id="PF04192"/>
    </source>
</evidence>
<feature type="domain" description="WDR36/Utp21 C-terminal" evidence="5">
    <location>
        <begin position="690"/>
        <end position="892"/>
    </location>
</feature>
<dbReference type="PROSITE" id="PS50082">
    <property type="entry name" value="WD_REPEATS_2"/>
    <property type="match status" value="3"/>
</dbReference>
<evidence type="ECO:0000313" key="7">
    <source>
        <dbReference type="EMBL" id="KAF2901072.1"/>
    </source>
</evidence>
<feature type="repeat" description="WD" evidence="3">
    <location>
        <begin position="564"/>
        <end position="605"/>
    </location>
</feature>
<dbReference type="GO" id="GO:0034388">
    <property type="term" value="C:Pwp2p-containing subcomplex of 90S preribosome"/>
    <property type="evidence" value="ECO:0007669"/>
    <property type="project" value="TreeGrafter"/>
</dbReference>
<dbReference type="InterPro" id="IPR059157">
    <property type="entry name" value="WDR36-Utp21_N"/>
</dbReference>
<dbReference type="FunFam" id="2.130.10.10:FF:000109">
    <property type="entry name" value="WD repeat domain 36"/>
    <property type="match status" value="1"/>
</dbReference>
<feature type="region of interest" description="Disordered" evidence="4">
    <location>
        <begin position="663"/>
        <end position="687"/>
    </location>
</feature>
<evidence type="ECO:0000256" key="2">
    <source>
        <dbReference type="ARBA" id="ARBA00022737"/>
    </source>
</evidence>
<dbReference type="SUPFAM" id="SSF50978">
    <property type="entry name" value="WD40 repeat-like"/>
    <property type="match status" value="2"/>
</dbReference>
<dbReference type="SMART" id="SM00320">
    <property type="entry name" value="WD40"/>
    <property type="match status" value="10"/>
</dbReference>
<evidence type="ECO:0000256" key="4">
    <source>
        <dbReference type="SAM" id="MobiDB-lite"/>
    </source>
</evidence>
<dbReference type="PANTHER" id="PTHR22840:SF12">
    <property type="entry name" value="WD REPEAT-CONTAINING PROTEIN 36"/>
    <property type="match status" value="1"/>
</dbReference>
<dbReference type="InterPro" id="IPR015943">
    <property type="entry name" value="WD40/YVTN_repeat-like_dom_sf"/>
</dbReference>
<sequence>MPPGSKIFLPNRSLGYVSNHIPLQVRYIKSRKENLIVTCVGKAFHTYGISHFGLLSVSGLHPLDITCMTSDAYHVYTACDTTVYAWRRGTELKHTYNAHKNSVHLMLPFGVHLITVDQESNVKIWDIKDESVFLELTFTNETFQITTTLHPSTYINKILFGSEQGNMQLWNINTAKLIYMFKGWGAAITCLEQAPALDVAAVGLCTGKIILHNLKFDETIMEFTQDWGVVTSISFRTDGHPIMATGSATGHIVFWNLEERRVASQLMCAHDGAVTGMVCLPNEPLVVTSSPDNTLKLWIFDMTDGGARLLRIREGHSVAPLHIRFHGANGHNIISTAGDSSLRIFNTQTEQFNKSLGKASYNRKISKKKNRTTYDPLKMPPVIQFTSEVTREKEWDNIAAIHSGLSVVTTWSYHKLKMGELKLLPERLQGKKTTKPATVSATSLFLTHCGNFVVIGYSDGYTDRFNIQSGLWRDSYGDPKAHENAVRGIVVDNLNQIVITGGSDAKIKYWKFKNKGSRPLTISAVDEPISFFRTHHDSSMLAVALEDFSIIIVDIDTRIIVRKFEGHTAQLTDATFSPDSRWLISSAMDRSIRVWDIPSAQLVDQFQTDSACISLSMSPTGEALATAHVDYLGIFLWSNRTLYSNVTLKALSATEEPPTVVLPEISSDSSENTEELKEEEEEEPEFISPEQINCELITLSGLTSSRWVNLLNIDIIKKRNKPKEPPKAPKAAPFFLPTIPSLSFQFDLKDTENTNRESKLLIPKNLLNLSAFGKLLDETTSSNDFSLVIEKLKSYNPSVIEFELKSLDPDGGGSVVVMLQFLKCIEFMLKSNQDFELAEAYLGVFLKAHGKIIATEEKLRSYLPNLQNSHSASWNRIQKKILYNLCVVQNLKNL</sequence>
<dbReference type="Pfam" id="PF25168">
    <property type="entry name" value="Beta-prop_WDR36-Utp21_2nd"/>
    <property type="match status" value="1"/>
</dbReference>
<gene>
    <name evidence="7" type="ORF">ILUMI_05128</name>
</gene>
<keyword evidence="1 3" id="KW-0853">WD repeat</keyword>
<dbReference type="Gene3D" id="2.130.10.10">
    <property type="entry name" value="YVTN repeat-like/Quinoprotein amine dehydrogenase"/>
    <property type="match status" value="2"/>
</dbReference>
<feature type="compositionally biased region" description="Acidic residues" evidence="4">
    <location>
        <begin position="671"/>
        <end position="685"/>
    </location>
</feature>
<dbReference type="InterPro" id="IPR007319">
    <property type="entry name" value="WDR36/Utp21_C"/>
</dbReference>
<feature type="repeat" description="WD" evidence="3">
    <location>
        <begin position="267"/>
        <end position="298"/>
    </location>
</feature>
<organism evidence="7 8">
    <name type="scientific">Ignelater luminosus</name>
    <name type="common">Cucubano</name>
    <name type="synonym">Pyrophorus luminosus</name>
    <dbReference type="NCBI Taxonomy" id="2038154"/>
    <lineage>
        <taxon>Eukaryota</taxon>
        <taxon>Metazoa</taxon>
        <taxon>Ecdysozoa</taxon>
        <taxon>Arthropoda</taxon>
        <taxon>Hexapoda</taxon>
        <taxon>Insecta</taxon>
        <taxon>Pterygota</taxon>
        <taxon>Neoptera</taxon>
        <taxon>Endopterygota</taxon>
        <taxon>Coleoptera</taxon>
        <taxon>Polyphaga</taxon>
        <taxon>Elateriformia</taxon>
        <taxon>Elateroidea</taxon>
        <taxon>Elateridae</taxon>
        <taxon>Agrypninae</taxon>
        <taxon>Pyrophorini</taxon>
        <taxon>Ignelater</taxon>
    </lineage>
</organism>
<dbReference type="InterPro" id="IPR001680">
    <property type="entry name" value="WD40_rpt"/>
</dbReference>